<evidence type="ECO:0000313" key="3">
    <source>
        <dbReference type="EMBL" id="MFC3226333.1"/>
    </source>
</evidence>
<evidence type="ECO:0000259" key="2">
    <source>
        <dbReference type="Pfam" id="PF08291"/>
    </source>
</evidence>
<comment type="caution">
    <text evidence="3">The sequence shown here is derived from an EMBL/GenBank/DDBJ whole genome shotgun (WGS) entry which is preliminary data.</text>
</comment>
<dbReference type="Proteomes" id="UP001595528">
    <property type="component" value="Unassembled WGS sequence"/>
</dbReference>
<feature type="domain" description="Peptidase M15A C-terminal" evidence="2">
    <location>
        <begin position="207"/>
        <end position="275"/>
    </location>
</feature>
<accession>A0ABV7KVE5</accession>
<feature type="chain" id="PRO_5046870458" evidence="1">
    <location>
        <begin position="34"/>
        <end position="349"/>
    </location>
</feature>
<keyword evidence="3" id="KW-0645">Protease</keyword>
<organism evidence="3 4">
    <name type="scientific">Marinibaculum pumilum</name>
    <dbReference type="NCBI Taxonomy" id="1766165"/>
    <lineage>
        <taxon>Bacteria</taxon>
        <taxon>Pseudomonadati</taxon>
        <taxon>Pseudomonadota</taxon>
        <taxon>Alphaproteobacteria</taxon>
        <taxon>Rhodospirillales</taxon>
        <taxon>Rhodospirillaceae</taxon>
        <taxon>Marinibaculum</taxon>
    </lineage>
</organism>
<proteinExistence type="predicted"/>
<evidence type="ECO:0000313" key="4">
    <source>
        <dbReference type="Proteomes" id="UP001595528"/>
    </source>
</evidence>
<keyword evidence="1" id="KW-0732">Signal</keyword>
<dbReference type="RefSeq" id="WP_379898251.1">
    <property type="nucleotide sequence ID" value="NZ_JBHRTR010000010.1"/>
</dbReference>
<dbReference type="EMBL" id="JBHRTR010000010">
    <property type="protein sequence ID" value="MFC3226333.1"/>
    <property type="molecule type" value="Genomic_DNA"/>
</dbReference>
<gene>
    <name evidence="3" type="ORF">ACFOGJ_03785</name>
</gene>
<dbReference type="InterPro" id="IPR013230">
    <property type="entry name" value="Peptidase_M15A_C"/>
</dbReference>
<dbReference type="PROSITE" id="PS51257">
    <property type="entry name" value="PROKAR_LIPOPROTEIN"/>
    <property type="match status" value="1"/>
</dbReference>
<protein>
    <submittedName>
        <fullName evidence="3">D-Ala-D-Ala carboxypeptidase family metallohydrolase</fullName>
    </submittedName>
</protein>
<keyword evidence="3" id="KW-0378">Hydrolase</keyword>
<feature type="signal peptide" evidence="1">
    <location>
        <begin position="1"/>
        <end position="33"/>
    </location>
</feature>
<dbReference type="InterPro" id="IPR009045">
    <property type="entry name" value="Zn_M74/Hedgehog-like"/>
</dbReference>
<evidence type="ECO:0000256" key="1">
    <source>
        <dbReference type="SAM" id="SignalP"/>
    </source>
</evidence>
<keyword evidence="3" id="KW-0121">Carboxypeptidase</keyword>
<reference evidence="4" key="1">
    <citation type="journal article" date="2019" name="Int. J. Syst. Evol. Microbiol.">
        <title>The Global Catalogue of Microorganisms (GCM) 10K type strain sequencing project: providing services to taxonomists for standard genome sequencing and annotation.</title>
        <authorList>
            <consortium name="The Broad Institute Genomics Platform"/>
            <consortium name="The Broad Institute Genome Sequencing Center for Infectious Disease"/>
            <person name="Wu L."/>
            <person name="Ma J."/>
        </authorList>
    </citation>
    <scope>NUCLEOTIDE SEQUENCE [LARGE SCALE GENOMIC DNA]</scope>
    <source>
        <strain evidence="4">KCTC 42964</strain>
    </source>
</reference>
<keyword evidence="4" id="KW-1185">Reference proteome</keyword>
<dbReference type="GO" id="GO:0004180">
    <property type="term" value="F:carboxypeptidase activity"/>
    <property type="evidence" value="ECO:0007669"/>
    <property type="project" value="UniProtKB-KW"/>
</dbReference>
<dbReference type="Gene3D" id="3.30.1380.10">
    <property type="match status" value="1"/>
</dbReference>
<dbReference type="SUPFAM" id="SSF55166">
    <property type="entry name" value="Hedgehog/DD-peptidase"/>
    <property type="match status" value="1"/>
</dbReference>
<sequence length="349" mass="37690">MTAAASRRKRRPAPVVRAALAATLLAVLLAACGGGPPPPPPPATGLPQPGDYDPGRIAFPVRINGEPIPYRFFFRTLLPGGRAKIDLGRSGLTPEIAAGHLDTRFGPVWTAPDRPGAYPMLFRGADGHVEAQVMMFVLVPAQAAATGSIGAYEIGSYREEPYKGFAQYLPPVGYIEVTEAMTAMPVSPHFTLGQFLAKQESDFPKYLVLNPDLLVKLEEILEALNAAGHRADGLNVMSGYRTPAYNRRIGSGAYSRHVFGAAADIFPDTTPADNLMDDLNRDGRIDVDDALRLVEMVERMYPAEGPAAPPERMLGGVAAYKANPWHGPFVHVDVRGWNIRWGLGAPEKE</sequence>
<name>A0ABV7KVE5_9PROT</name>
<dbReference type="Pfam" id="PF08291">
    <property type="entry name" value="Peptidase_M15_3"/>
    <property type="match status" value="1"/>
</dbReference>